<dbReference type="AlphaFoldDB" id="A0A974PCU9"/>
<organism evidence="2 3">
    <name type="scientific">Paenibacillus sonchi</name>
    <dbReference type="NCBI Taxonomy" id="373687"/>
    <lineage>
        <taxon>Bacteria</taxon>
        <taxon>Bacillati</taxon>
        <taxon>Bacillota</taxon>
        <taxon>Bacilli</taxon>
        <taxon>Bacillales</taxon>
        <taxon>Paenibacillaceae</taxon>
        <taxon>Paenibacillus</taxon>
        <taxon>Paenibacillus sonchi group</taxon>
    </lineage>
</organism>
<name>A0A974PCU9_9BACL</name>
<evidence type="ECO:0000313" key="2">
    <source>
        <dbReference type="EMBL" id="QQZ61456.1"/>
    </source>
</evidence>
<dbReference type="KEGG" id="pson:JI735_01305"/>
<protein>
    <submittedName>
        <fullName evidence="2">Uncharacterized protein</fullName>
    </submittedName>
</protein>
<dbReference type="RefSeq" id="WP_157771235.1">
    <property type="nucleotide sequence ID" value="NZ_CP068595.1"/>
</dbReference>
<keyword evidence="3" id="KW-1185">Reference proteome</keyword>
<evidence type="ECO:0000256" key="1">
    <source>
        <dbReference type="SAM" id="SignalP"/>
    </source>
</evidence>
<proteinExistence type="predicted"/>
<feature type="signal peptide" evidence="1">
    <location>
        <begin position="1"/>
        <end position="28"/>
    </location>
</feature>
<reference evidence="2 3" key="1">
    <citation type="submission" date="2021-01" db="EMBL/GenBank/DDBJ databases">
        <title>Whole genome sequence of Paenibacillus sonchi LMG 24727 for comparative genomics.</title>
        <authorList>
            <person name="Lee G."/>
            <person name="Kim M.-J."/>
            <person name="Lim K."/>
            <person name="Shin J.-H."/>
        </authorList>
    </citation>
    <scope>NUCLEOTIDE SEQUENCE [LARGE SCALE GENOMIC DNA]</scope>
    <source>
        <strain evidence="2 3">LMG 24727</strain>
    </source>
</reference>
<gene>
    <name evidence="2" type="ORF">JI735_01305</name>
</gene>
<sequence>MKMLKKLYSVALTLLLAGMLAGTPPVSAATVFYEPLTYFNPVTWQKADGYS</sequence>
<feature type="chain" id="PRO_5037262278" evidence="1">
    <location>
        <begin position="29"/>
        <end position="51"/>
    </location>
</feature>
<dbReference type="Proteomes" id="UP000595841">
    <property type="component" value="Chromosome"/>
</dbReference>
<keyword evidence="1" id="KW-0732">Signal</keyword>
<dbReference type="EMBL" id="CP068595">
    <property type="protein sequence ID" value="QQZ61456.1"/>
    <property type="molecule type" value="Genomic_DNA"/>
</dbReference>
<accession>A0A974PCU9</accession>
<evidence type="ECO:0000313" key="3">
    <source>
        <dbReference type="Proteomes" id="UP000595841"/>
    </source>
</evidence>